<evidence type="ECO:0000256" key="3">
    <source>
        <dbReference type="ARBA" id="ARBA00022840"/>
    </source>
</evidence>
<dbReference type="GO" id="GO:0005524">
    <property type="term" value="F:ATP binding"/>
    <property type="evidence" value="ECO:0007669"/>
    <property type="project" value="UniProtKB-KW"/>
</dbReference>
<dbReference type="PANTHER" id="PTHR43309:SF5">
    <property type="entry name" value="5-OXOPROLINASE SUBUNIT C"/>
    <property type="match status" value="1"/>
</dbReference>
<dbReference type="InterPro" id="IPR029000">
    <property type="entry name" value="Cyclophilin-like_dom_sf"/>
</dbReference>
<comment type="caution">
    <text evidence="5">The sequence shown here is derived from an EMBL/GenBank/DDBJ whole genome shotgun (WGS) entry which is preliminary data.</text>
</comment>
<evidence type="ECO:0000313" key="6">
    <source>
        <dbReference type="Proteomes" id="UP001156666"/>
    </source>
</evidence>
<dbReference type="Gene3D" id="2.40.100.10">
    <property type="entry name" value="Cyclophilin-like"/>
    <property type="match status" value="1"/>
</dbReference>
<gene>
    <name evidence="5" type="ORF">GCM10007940_26370</name>
</gene>
<dbReference type="InterPro" id="IPR052708">
    <property type="entry name" value="PxpC"/>
</dbReference>
<protein>
    <submittedName>
        <fullName evidence="5">Biotin-dependent carboxyltransferase family protein</fullName>
    </submittedName>
</protein>
<dbReference type="Pfam" id="PF02626">
    <property type="entry name" value="CT_A_B"/>
    <property type="match status" value="1"/>
</dbReference>
<dbReference type="GO" id="GO:0016787">
    <property type="term" value="F:hydrolase activity"/>
    <property type="evidence" value="ECO:0007669"/>
    <property type="project" value="UniProtKB-KW"/>
</dbReference>
<name>A0AA37SQM6_9BACT</name>
<reference evidence="5" key="2">
    <citation type="submission" date="2023-01" db="EMBL/GenBank/DDBJ databases">
        <title>Draft genome sequence of Portibacter lacus strain NBRC 108769.</title>
        <authorList>
            <person name="Sun Q."/>
            <person name="Mori K."/>
        </authorList>
    </citation>
    <scope>NUCLEOTIDE SEQUENCE</scope>
    <source>
        <strain evidence="5">NBRC 108769</strain>
    </source>
</reference>
<keyword evidence="2" id="KW-0378">Hydrolase</keyword>
<organism evidence="5 6">
    <name type="scientific">Portibacter lacus</name>
    <dbReference type="NCBI Taxonomy" id="1099794"/>
    <lineage>
        <taxon>Bacteria</taxon>
        <taxon>Pseudomonadati</taxon>
        <taxon>Bacteroidota</taxon>
        <taxon>Saprospiria</taxon>
        <taxon>Saprospirales</taxon>
        <taxon>Haliscomenobacteraceae</taxon>
        <taxon>Portibacter</taxon>
    </lineage>
</organism>
<evidence type="ECO:0000256" key="2">
    <source>
        <dbReference type="ARBA" id="ARBA00022801"/>
    </source>
</evidence>
<dbReference type="EMBL" id="BSOH01000014">
    <property type="protein sequence ID" value="GLR18022.1"/>
    <property type="molecule type" value="Genomic_DNA"/>
</dbReference>
<keyword evidence="1" id="KW-0547">Nucleotide-binding</keyword>
<sequence length="275" mass="30251">MKGSLEILKPGLMTSIQGVGRKGLAYYAIPPSGAMDENAAQVALLLLGKNEEDPVLEFTSLAPEIKFHESTQIVITGADFNWKINNQSISLNTVMSVHNGDVLKGSFAKKGLRGYLAIKGKLDIGRVYHSYSTYANAKLGGFHGRFLKKGDVLYWSDDELDMDQVVPFYQGPEYAFLSDTAKDLLVSTVYKISPDTNRMGMRLVGERLESTSYQLENSVPVLPGFIQLPPNGQPIILLQDGQTTGGYPRIAYIKPAFLSKLNQFPLGSTIQLKKI</sequence>
<evidence type="ECO:0000256" key="1">
    <source>
        <dbReference type="ARBA" id="ARBA00022741"/>
    </source>
</evidence>
<dbReference type="InterPro" id="IPR003778">
    <property type="entry name" value="CT_A_B"/>
</dbReference>
<proteinExistence type="predicted"/>
<evidence type="ECO:0000313" key="5">
    <source>
        <dbReference type="EMBL" id="GLR18022.1"/>
    </source>
</evidence>
<dbReference type="PANTHER" id="PTHR43309">
    <property type="entry name" value="5-OXOPROLINASE SUBUNIT C"/>
    <property type="match status" value="1"/>
</dbReference>
<feature type="domain" description="Carboxyltransferase" evidence="4">
    <location>
        <begin position="26"/>
        <end position="275"/>
    </location>
</feature>
<dbReference type="SMART" id="SM00797">
    <property type="entry name" value="AHS2"/>
    <property type="match status" value="1"/>
</dbReference>
<keyword evidence="3" id="KW-0067">ATP-binding</keyword>
<keyword evidence="6" id="KW-1185">Reference proteome</keyword>
<reference evidence="5" key="1">
    <citation type="journal article" date="2014" name="Int. J. Syst. Evol. Microbiol.">
        <title>Complete genome sequence of Corynebacterium casei LMG S-19264T (=DSM 44701T), isolated from a smear-ripened cheese.</title>
        <authorList>
            <consortium name="US DOE Joint Genome Institute (JGI-PGF)"/>
            <person name="Walter F."/>
            <person name="Albersmeier A."/>
            <person name="Kalinowski J."/>
            <person name="Ruckert C."/>
        </authorList>
    </citation>
    <scope>NUCLEOTIDE SEQUENCE</scope>
    <source>
        <strain evidence="5">NBRC 108769</strain>
    </source>
</reference>
<accession>A0AA37SQM6</accession>
<dbReference type="RefSeq" id="WP_235291697.1">
    <property type="nucleotide sequence ID" value="NZ_BSOH01000014.1"/>
</dbReference>
<dbReference type="AlphaFoldDB" id="A0AA37SQM6"/>
<dbReference type="Proteomes" id="UP001156666">
    <property type="component" value="Unassembled WGS sequence"/>
</dbReference>
<evidence type="ECO:0000259" key="4">
    <source>
        <dbReference type="SMART" id="SM00797"/>
    </source>
</evidence>